<organism evidence="1 2">
    <name type="scientific">Vermiconidia calcicola</name>
    <dbReference type="NCBI Taxonomy" id="1690605"/>
    <lineage>
        <taxon>Eukaryota</taxon>
        <taxon>Fungi</taxon>
        <taxon>Dikarya</taxon>
        <taxon>Ascomycota</taxon>
        <taxon>Pezizomycotina</taxon>
        <taxon>Dothideomycetes</taxon>
        <taxon>Dothideomycetidae</taxon>
        <taxon>Mycosphaerellales</taxon>
        <taxon>Extremaceae</taxon>
        <taxon>Vermiconidia</taxon>
    </lineage>
</organism>
<dbReference type="EMBL" id="JAUTXU010000076">
    <property type="protein sequence ID" value="KAK3711452.1"/>
    <property type="molecule type" value="Genomic_DNA"/>
</dbReference>
<proteinExistence type="predicted"/>
<protein>
    <submittedName>
        <fullName evidence="1">Uncharacterized protein</fullName>
    </submittedName>
</protein>
<comment type="caution">
    <text evidence="1">The sequence shown here is derived from an EMBL/GenBank/DDBJ whole genome shotgun (WGS) entry which is preliminary data.</text>
</comment>
<evidence type="ECO:0000313" key="1">
    <source>
        <dbReference type="EMBL" id="KAK3711452.1"/>
    </source>
</evidence>
<gene>
    <name evidence="1" type="ORF">LTR37_009631</name>
</gene>
<reference evidence="1" key="1">
    <citation type="submission" date="2023-07" db="EMBL/GenBank/DDBJ databases">
        <title>Black Yeasts Isolated from many extreme environments.</title>
        <authorList>
            <person name="Coleine C."/>
            <person name="Stajich J.E."/>
            <person name="Selbmann L."/>
        </authorList>
    </citation>
    <scope>NUCLEOTIDE SEQUENCE</scope>
    <source>
        <strain evidence="1">CCFEE 5714</strain>
    </source>
</reference>
<keyword evidence="2" id="KW-1185">Reference proteome</keyword>
<name>A0ACC3N754_9PEZI</name>
<accession>A0ACC3N754</accession>
<evidence type="ECO:0000313" key="2">
    <source>
        <dbReference type="Proteomes" id="UP001281147"/>
    </source>
</evidence>
<sequence length="630" mass="71117">MDFDDIKITDYYWPTVLTLWFVWWLWFSNFDRYIAIRWFYITNYFNDWREYCRSWRAPRLPRLFPTALPTYTPTYYFAYGQYGRVLLPHHRMPGSFPVDEESAVPTLDDIEADEGITRPDERSAGETTHKENDREQPPRSEMPGAFPEDGESTVLTPNRAVADGCMVSSNNAAPPSSFEGDDTAQPDACQNRRRDDENQPAESKATDCRPLLASEHAVVIPDEDRLVPLRRPLRRIQSVRPPFMRTEDHSHGAWTRPVCLPKVARVAPATPMPLPTSNSACFGDTALQPAVQPAVQPPVAAPSPAQELAPVPLETPVLPPSRFMPDPTVYYVPDRAVFQAVAASTEWKIPLATALQMNQEHRTNGPWKSQHLSAGCDDAMRLFALCSSWNWSEGRDNKSNLQASSIDEPGTEDGDYFEPMDLEGEDSITTVPAVDNDGYDSGVEDMDWEPSPDPVPRPPADTTTEQQQSSELPPENELDNPLLQLPPAEAQKTAKAYLESWYRKSLAIDEWTKLSTEAAWMKITMTCKRVCEQIVRETNWIIEWGAPNDNPDISKLSSEFCDSLILEASKEAQKFKHVRKIFLDGEEQIKDVDALAPVADAVEKLMRLFRILKVQRAAIKKGIDLGAVDY</sequence>
<dbReference type="Proteomes" id="UP001281147">
    <property type="component" value="Unassembled WGS sequence"/>
</dbReference>